<reference evidence="4 5" key="1">
    <citation type="submission" date="2016-01" db="EMBL/GenBank/DDBJ databases">
        <title>High potential of lignocellulose degradation of a new Verrucomicrobia species.</title>
        <authorList>
            <person name="Wang Y."/>
            <person name="Shi Y."/>
            <person name="Qiu Z."/>
            <person name="Liu S."/>
            <person name="Yang H."/>
        </authorList>
    </citation>
    <scope>NUCLEOTIDE SEQUENCE [LARGE SCALE GENOMIC DNA]</scope>
    <source>
        <strain evidence="4 5">TSB47</strain>
    </source>
</reference>
<evidence type="ECO:0000259" key="1">
    <source>
        <dbReference type="Pfam" id="PF14498"/>
    </source>
</evidence>
<evidence type="ECO:0000313" key="4">
    <source>
        <dbReference type="EMBL" id="OAM88980.1"/>
    </source>
</evidence>
<dbReference type="Pfam" id="PF21307">
    <property type="entry name" value="Glyco_hydro_95_C"/>
    <property type="match status" value="1"/>
</dbReference>
<dbReference type="AlphaFoldDB" id="A0A178IG47"/>
<keyword evidence="5" id="KW-1185">Reference proteome</keyword>
<evidence type="ECO:0000259" key="2">
    <source>
        <dbReference type="Pfam" id="PF21307"/>
    </source>
</evidence>
<dbReference type="Gene3D" id="1.50.10.10">
    <property type="match status" value="1"/>
</dbReference>
<feature type="domain" description="Alpha fucosidase A-like C-terminal" evidence="2">
    <location>
        <begin position="688"/>
        <end position="750"/>
    </location>
</feature>
<dbReference type="InterPro" id="IPR054363">
    <property type="entry name" value="GH95_cat"/>
</dbReference>
<dbReference type="PIRSF" id="PIRSF007663">
    <property type="entry name" value="UCP007663"/>
    <property type="match status" value="1"/>
</dbReference>
<gene>
    <name evidence="4" type="ORF">AW736_09355</name>
</gene>
<dbReference type="InterPro" id="IPR008928">
    <property type="entry name" value="6-hairpin_glycosidase_sf"/>
</dbReference>
<sequence>MALAACTLAIPGRAAPPAGEPEGGRHNLLWYDTPAEKWEEALPLANGRVAAMVFGQPVSERLQLNECTLWAGGPYNPVNPEAKDALPEARRLVNEGKYKDAAKLINEKIIAKPRGQMQYQTVGDLLLTFPAGNVGNYRRELDLDTATATVHYTRDGVDYTREVFANAPDNVIVVRFTANRPGSIAFTAGMKTPMHDVTVATEGADTLVMRGKGGKSGGVEGIIRYQARVQVIATGGKVNAEQAGITVDKADSVTLLIAAATSYKNFNDAGGDPEAMVKKLLASASKKSVEKLREAHLQDYQPLFRRVSIDLGHSDAMKLPTNVRIERFAEGNDPQFAALYYQFGRYLLIGSSRPGGQPANLQGIWNELLNPPWQSKYTININTEMNYWPAESGNLAECVEPLIAMVEDLTVTGARTAREMYGARGWVVHHNTDLWRASAPIDGADWGMWPTGGAWLCLHLWDRYEFSGDMAVLKRIYPILKGSAEFFLDTLQEDASGQWLVTNPSISPELGHPKGSPVCAGPTMDMQILRDLFANTIKAAETLGVDAGLRKQLTATRARLAPNKIGSAGQLQEWMEDWDMQVGNKTHRHVSHLYGLFPGRDITLRGTPELAAAVKKSLEIRGDKATGWATAWRLCLWTHLGNGDRAYEILKLLLSPGLTYPNMFDAHPPFQIDGNFGGAAGIAEMVMQSRPDEIEILPALPKALPRGSVKGLRARSGFEVDVAWQDGKLVEATLRSINGGSTRLRHGNATQDVTLAKGETYRWNMQ</sequence>
<accession>A0A178IG47</accession>
<dbReference type="Pfam" id="PF14498">
    <property type="entry name" value="Glyco_hyd_65N_2"/>
    <property type="match status" value="1"/>
</dbReference>
<dbReference type="InterPro" id="IPR012341">
    <property type="entry name" value="6hp_glycosidase-like_sf"/>
</dbReference>
<name>A0A178IG47_9BACT</name>
<dbReference type="GO" id="GO:0005975">
    <property type="term" value="P:carbohydrate metabolic process"/>
    <property type="evidence" value="ECO:0007669"/>
    <property type="project" value="InterPro"/>
</dbReference>
<organism evidence="4 5">
    <name type="scientific">Termitidicoccus mucosus</name>
    <dbReference type="NCBI Taxonomy" id="1184151"/>
    <lineage>
        <taxon>Bacteria</taxon>
        <taxon>Pseudomonadati</taxon>
        <taxon>Verrucomicrobiota</taxon>
        <taxon>Opitutia</taxon>
        <taxon>Opitutales</taxon>
        <taxon>Opitutaceae</taxon>
        <taxon>Termitidicoccus</taxon>
    </lineage>
</organism>
<dbReference type="InterPro" id="IPR049053">
    <property type="entry name" value="AFCA-like_C"/>
</dbReference>
<dbReference type="PANTHER" id="PTHR31084:SF0">
    <property type="entry name" value="ALPHA-L-FUCOSIDASE 2"/>
    <property type="match status" value="1"/>
</dbReference>
<dbReference type="Proteomes" id="UP000078486">
    <property type="component" value="Unassembled WGS sequence"/>
</dbReference>
<protein>
    <submittedName>
        <fullName evidence="4">Alpha/beta hydrolase</fullName>
    </submittedName>
</protein>
<dbReference type="InterPro" id="IPR016518">
    <property type="entry name" value="Alpha-L-fucosidase"/>
</dbReference>
<feature type="domain" description="Glycosyl hydrolase family 95 N-terminal" evidence="1">
    <location>
        <begin position="29"/>
        <end position="265"/>
    </location>
</feature>
<dbReference type="InterPro" id="IPR027414">
    <property type="entry name" value="GH95_N_dom"/>
</dbReference>
<dbReference type="PANTHER" id="PTHR31084">
    <property type="entry name" value="ALPHA-L-FUCOSIDASE 2"/>
    <property type="match status" value="1"/>
</dbReference>
<evidence type="ECO:0000259" key="3">
    <source>
        <dbReference type="Pfam" id="PF22124"/>
    </source>
</evidence>
<dbReference type="EMBL" id="LRRQ01000113">
    <property type="protein sequence ID" value="OAM88980.1"/>
    <property type="molecule type" value="Genomic_DNA"/>
</dbReference>
<evidence type="ECO:0000313" key="5">
    <source>
        <dbReference type="Proteomes" id="UP000078486"/>
    </source>
</evidence>
<comment type="caution">
    <text evidence="4">The sequence shown here is derived from an EMBL/GenBank/DDBJ whole genome shotgun (WGS) entry which is preliminary data.</text>
</comment>
<dbReference type="SUPFAM" id="SSF48208">
    <property type="entry name" value="Six-hairpin glycosidases"/>
    <property type="match status" value="1"/>
</dbReference>
<proteinExistence type="predicted"/>
<dbReference type="GO" id="GO:0004560">
    <property type="term" value="F:alpha-L-fucosidase activity"/>
    <property type="evidence" value="ECO:0007669"/>
    <property type="project" value="InterPro"/>
</dbReference>
<dbReference type="Pfam" id="PF22124">
    <property type="entry name" value="Glyco_hydro_95_cat"/>
    <property type="match status" value="1"/>
</dbReference>
<feature type="domain" description="Glycosyl hydrolase family 95 catalytic" evidence="3">
    <location>
        <begin position="289"/>
        <end position="685"/>
    </location>
</feature>
<dbReference type="FunFam" id="1.50.10.10:FF:000028">
    <property type="entry name" value="Alpha-L-fucosidase 2"/>
    <property type="match status" value="1"/>
</dbReference>
<keyword evidence="4" id="KW-0378">Hydrolase</keyword>
<dbReference type="STRING" id="1184151.AW736_09355"/>